<gene>
    <name evidence="2" type="ORF">LP030-3_073</name>
</gene>
<evidence type="ECO:0000313" key="2">
    <source>
        <dbReference type="EMBL" id="AHL18779.1"/>
    </source>
</evidence>
<accession>A0A059T676</accession>
<feature type="region of interest" description="Disordered" evidence="1">
    <location>
        <begin position="131"/>
        <end position="172"/>
    </location>
</feature>
<dbReference type="RefSeq" id="YP_009044719.1">
    <property type="nucleotide sequence ID" value="NC_024384.1"/>
</dbReference>
<reference evidence="2 3" key="1">
    <citation type="journal article" date="2014" name="Appl. Environ. Microbiol.">
        <title>Comparative genomic and morphological analysis of Listeria phages isolated from farm environments.</title>
        <authorList>
            <person name="Denes T."/>
            <person name="Vongkamjan K."/>
            <person name="Ackermann H.W."/>
            <person name="Moreno Switt A.I."/>
            <person name="Wiedmann M."/>
            <person name="den Bakker H.C."/>
        </authorList>
    </citation>
    <scope>NUCLEOTIDE SEQUENCE [LARGE SCALE GENOMIC DNA]</scope>
</reference>
<evidence type="ECO:0000256" key="1">
    <source>
        <dbReference type="SAM" id="MobiDB-lite"/>
    </source>
</evidence>
<feature type="compositionally biased region" description="Low complexity" evidence="1">
    <location>
        <begin position="134"/>
        <end position="167"/>
    </location>
</feature>
<protein>
    <submittedName>
        <fullName evidence="2">Putative single-stranded DNA-binding protein</fullName>
    </submittedName>
</protein>
<keyword evidence="3" id="KW-1185">Reference proteome</keyword>
<organism evidence="2 3">
    <name type="scientific">Listeria phage LP-030-3</name>
    <dbReference type="NCBI Taxonomy" id="1458852"/>
    <lineage>
        <taxon>Viruses</taxon>
        <taxon>Duplodnaviria</taxon>
        <taxon>Heunggongvirae</taxon>
        <taxon>Uroviricota</taxon>
        <taxon>Caudoviricetes</taxon>
        <taxon>Aquingentivirus</taxon>
        <taxon>Aquingentivirus LP0303</taxon>
    </lineage>
</organism>
<dbReference type="KEGG" id="vg:19735830"/>
<dbReference type="InterPro" id="IPR007499">
    <property type="entry name" value="ERF_bacteria_virus"/>
</dbReference>
<sequence length="232" mass="25283">MKKSESIGAIAKAMAAIQKEVKPLEKSAANPFTDSKYTPLDKIVEAIFKVAPGHGVSFTQWPISGDNGTIGIGTMLMHESGEWIEYDPLYMTVITNKKMSSAQEAGGTITYAKRYVIAAVFGIVSDEDKDGNIQSSPSKYPKNNSYKSNNYNQNSNSQQQTKQSQQNDNLASPAQRKAIFAKASVIGEPFGHDGTFVLESYKITDTKSMSKGEASALIKKLDAEIEAQKQVQ</sequence>
<keyword evidence="2" id="KW-0238">DNA-binding</keyword>
<evidence type="ECO:0000313" key="3">
    <source>
        <dbReference type="Proteomes" id="UP000026992"/>
    </source>
</evidence>
<proteinExistence type="predicted"/>
<dbReference type="EMBL" id="KJ094022">
    <property type="protein sequence ID" value="AHL18779.1"/>
    <property type="molecule type" value="Genomic_DNA"/>
</dbReference>
<dbReference type="Proteomes" id="UP000026992">
    <property type="component" value="Segment"/>
</dbReference>
<dbReference type="OrthoDB" id="8735at10239"/>
<name>A0A059T676_9CAUD</name>
<dbReference type="Pfam" id="PF04404">
    <property type="entry name" value="ERF"/>
    <property type="match status" value="1"/>
</dbReference>
<dbReference type="GeneID" id="19735830"/>
<dbReference type="GO" id="GO:0003677">
    <property type="term" value="F:DNA binding"/>
    <property type="evidence" value="ECO:0007669"/>
    <property type="project" value="UniProtKB-KW"/>
</dbReference>